<organism evidence="6 7">
    <name type="scientific">Tritrichomonas musculus</name>
    <dbReference type="NCBI Taxonomy" id="1915356"/>
    <lineage>
        <taxon>Eukaryota</taxon>
        <taxon>Metamonada</taxon>
        <taxon>Parabasalia</taxon>
        <taxon>Tritrichomonadida</taxon>
        <taxon>Tritrichomonadidae</taxon>
        <taxon>Tritrichomonas</taxon>
    </lineage>
</organism>
<feature type="binding site" evidence="3">
    <location>
        <position position="40"/>
    </location>
    <ligand>
        <name>ATP</name>
        <dbReference type="ChEBI" id="CHEBI:30616"/>
    </ligand>
</feature>
<feature type="domain" description="Protein kinase" evidence="5">
    <location>
        <begin position="7"/>
        <end position="264"/>
    </location>
</feature>
<accession>A0ABR2KHK6</accession>
<evidence type="ECO:0000256" key="3">
    <source>
        <dbReference type="PROSITE-ProRule" id="PRU10141"/>
    </source>
</evidence>
<comment type="similarity">
    <text evidence="4">Belongs to the protein kinase superfamily.</text>
</comment>
<dbReference type="Proteomes" id="UP001470230">
    <property type="component" value="Unassembled WGS sequence"/>
</dbReference>
<keyword evidence="4" id="KW-0808">Transferase</keyword>
<keyword evidence="4" id="KW-0418">Kinase</keyword>
<dbReference type="EMBL" id="JAPFFF010000005">
    <property type="protein sequence ID" value="KAK8890633.1"/>
    <property type="molecule type" value="Genomic_DNA"/>
</dbReference>
<evidence type="ECO:0000256" key="4">
    <source>
        <dbReference type="RuleBase" id="RU000304"/>
    </source>
</evidence>
<dbReference type="InterPro" id="IPR000719">
    <property type="entry name" value="Prot_kinase_dom"/>
</dbReference>
<name>A0ABR2KHK6_9EUKA</name>
<gene>
    <name evidence="6" type="ORF">M9Y10_035414</name>
</gene>
<dbReference type="PROSITE" id="PS00108">
    <property type="entry name" value="PROTEIN_KINASE_ST"/>
    <property type="match status" value="1"/>
</dbReference>
<dbReference type="PIRSF" id="PIRSF000654">
    <property type="entry name" value="Integrin-linked_kinase"/>
    <property type="match status" value="1"/>
</dbReference>
<dbReference type="PANTHER" id="PTHR24347">
    <property type="entry name" value="SERINE/THREONINE-PROTEIN KINASE"/>
    <property type="match status" value="1"/>
</dbReference>
<keyword evidence="1 3" id="KW-0547">Nucleotide-binding</keyword>
<dbReference type="PROSITE" id="PS00107">
    <property type="entry name" value="PROTEIN_KINASE_ATP"/>
    <property type="match status" value="1"/>
</dbReference>
<dbReference type="Pfam" id="PF00069">
    <property type="entry name" value="Pkinase"/>
    <property type="match status" value="1"/>
</dbReference>
<comment type="caution">
    <text evidence="6">The sequence shown here is derived from an EMBL/GenBank/DDBJ whole genome shotgun (WGS) entry which is preliminary data.</text>
</comment>
<dbReference type="SUPFAM" id="SSF56112">
    <property type="entry name" value="Protein kinase-like (PK-like)"/>
    <property type="match status" value="1"/>
</dbReference>
<reference evidence="6 7" key="1">
    <citation type="submission" date="2024-04" db="EMBL/GenBank/DDBJ databases">
        <title>Tritrichomonas musculus Genome.</title>
        <authorList>
            <person name="Alves-Ferreira E."/>
            <person name="Grigg M."/>
            <person name="Lorenzi H."/>
            <person name="Galac M."/>
        </authorList>
    </citation>
    <scope>NUCLEOTIDE SEQUENCE [LARGE SCALE GENOMIC DNA]</scope>
    <source>
        <strain evidence="6 7">EAF2021</strain>
    </source>
</reference>
<keyword evidence="7" id="KW-1185">Reference proteome</keyword>
<dbReference type="Gene3D" id="1.10.510.10">
    <property type="entry name" value="Transferase(Phosphotransferase) domain 1"/>
    <property type="match status" value="1"/>
</dbReference>
<evidence type="ECO:0000259" key="5">
    <source>
        <dbReference type="PROSITE" id="PS50011"/>
    </source>
</evidence>
<evidence type="ECO:0000256" key="1">
    <source>
        <dbReference type="ARBA" id="ARBA00022741"/>
    </source>
</evidence>
<dbReference type="InterPro" id="IPR017441">
    <property type="entry name" value="Protein_kinase_ATP_BS"/>
</dbReference>
<evidence type="ECO:0000313" key="6">
    <source>
        <dbReference type="EMBL" id="KAK8890633.1"/>
    </source>
</evidence>
<protein>
    <recommendedName>
        <fullName evidence="5">Protein kinase domain-containing protein</fullName>
    </recommendedName>
</protein>
<keyword evidence="2 3" id="KW-0067">ATP-binding</keyword>
<dbReference type="InterPro" id="IPR008271">
    <property type="entry name" value="Ser/Thr_kinase_AS"/>
</dbReference>
<evidence type="ECO:0000313" key="7">
    <source>
        <dbReference type="Proteomes" id="UP001470230"/>
    </source>
</evidence>
<dbReference type="InterPro" id="IPR011009">
    <property type="entry name" value="Kinase-like_dom_sf"/>
</dbReference>
<dbReference type="SMART" id="SM00220">
    <property type="entry name" value="S_TKc"/>
    <property type="match status" value="1"/>
</dbReference>
<proteinExistence type="inferred from homology"/>
<keyword evidence="4" id="KW-0723">Serine/threonine-protein kinase</keyword>
<evidence type="ECO:0000256" key="2">
    <source>
        <dbReference type="ARBA" id="ARBA00022840"/>
    </source>
</evidence>
<dbReference type="PROSITE" id="PS50011">
    <property type="entry name" value="PROTEIN_KINASE_DOM"/>
    <property type="match status" value="1"/>
</dbReference>
<sequence length="265" mass="30449">MFNIGKYQCISKIGEGANSNVYSAQSQKTLEPLVLKIPKKAISFDNEKKILSTFHHNGIVKLIDSFQENSKQILVLEYGKDLFDYIMEIGRLTEKDAKNLFRPIFEAVLYLHTNEIIHRDIKLENIIITEKQGLKLIDFDLSYEIKSTNSINKNNISNKKNITPSESCGTFQYIAPEILKCLNYGKEVDIWALGITLYAAIAGMFPFESEDQYSYTFEVLTKNPSFEFDDLTVSDNFKDLIEKMLNKDPSKRITISECLNHPWFG</sequence>